<dbReference type="GO" id="GO:0005524">
    <property type="term" value="F:ATP binding"/>
    <property type="evidence" value="ECO:0007669"/>
    <property type="project" value="InterPro"/>
</dbReference>
<dbReference type="Gene3D" id="3.40.50.300">
    <property type="entry name" value="P-loop containing nucleotide triphosphate hydrolases"/>
    <property type="match status" value="1"/>
</dbReference>
<organism evidence="2 3">
    <name type="scientific">Paxillus rubicundulus Ve08.2h10</name>
    <dbReference type="NCBI Taxonomy" id="930991"/>
    <lineage>
        <taxon>Eukaryota</taxon>
        <taxon>Fungi</taxon>
        <taxon>Dikarya</taxon>
        <taxon>Basidiomycota</taxon>
        <taxon>Agaricomycotina</taxon>
        <taxon>Agaricomycetes</taxon>
        <taxon>Agaricomycetidae</taxon>
        <taxon>Boletales</taxon>
        <taxon>Paxilineae</taxon>
        <taxon>Paxillaceae</taxon>
        <taxon>Paxillus</taxon>
    </lineage>
</organism>
<feature type="domain" description="DEAD/DEAH-box helicase" evidence="1">
    <location>
        <begin position="1"/>
        <end position="54"/>
    </location>
</feature>
<evidence type="ECO:0000313" key="2">
    <source>
        <dbReference type="EMBL" id="KIK78822.1"/>
    </source>
</evidence>
<evidence type="ECO:0000259" key="1">
    <source>
        <dbReference type="Pfam" id="PF00270"/>
    </source>
</evidence>
<dbReference type="OrthoDB" id="10261556at2759"/>
<evidence type="ECO:0000313" key="3">
    <source>
        <dbReference type="Proteomes" id="UP000054538"/>
    </source>
</evidence>
<name>A0A0D0C6Z8_9AGAM</name>
<dbReference type="InterPro" id="IPR027417">
    <property type="entry name" value="P-loop_NTPase"/>
</dbReference>
<dbReference type="Pfam" id="PF00270">
    <property type="entry name" value="DEAD"/>
    <property type="match status" value="1"/>
</dbReference>
<dbReference type="EMBL" id="KN826463">
    <property type="protein sequence ID" value="KIK78822.1"/>
    <property type="molecule type" value="Genomic_DNA"/>
</dbReference>
<feature type="non-terminal residue" evidence="2">
    <location>
        <position position="62"/>
    </location>
</feature>
<protein>
    <recommendedName>
        <fullName evidence="1">DEAD/DEAH-box helicase domain-containing protein</fullName>
    </recommendedName>
</protein>
<dbReference type="InterPro" id="IPR011545">
    <property type="entry name" value="DEAD/DEAH_box_helicase_dom"/>
</dbReference>
<reference evidence="3" key="2">
    <citation type="submission" date="2015-01" db="EMBL/GenBank/DDBJ databases">
        <title>Evolutionary Origins and Diversification of the Mycorrhizal Mutualists.</title>
        <authorList>
            <consortium name="DOE Joint Genome Institute"/>
            <consortium name="Mycorrhizal Genomics Consortium"/>
            <person name="Kohler A."/>
            <person name="Kuo A."/>
            <person name="Nagy L.G."/>
            <person name="Floudas D."/>
            <person name="Copeland A."/>
            <person name="Barry K.W."/>
            <person name="Cichocki N."/>
            <person name="Veneault-Fourrey C."/>
            <person name="LaButti K."/>
            <person name="Lindquist E.A."/>
            <person name="Lipzen A."/>
            <person name="Lundell T."/>
            <person name="Morin E."/>
            <person name="Murat C."/>
            <person name="Riley R."/>
            <person name="Ohm R."/>
            <person name="Sun H."/>
            <person name="Tunlid A."/>
            <person name="Henrissat B."/>
            <person name="Grigoriev I.V."/>
            <person name="Hibbett D.S."/>
            <person name="Martin F."/>
        </authorList>
    </citation>
    <scope>NUCLEOTIDE SEQUENCE [LARGE SCALE GENOMIC DNA]</scope>
    <source>
        <strain evidence="3">Ve08.2h10</strain>
    </source>
</reference>
<dbReference type="AlphaFoldDB" id="A0A0D0C6Z8"/>
<dbReference type="GO" id="GO:0003676">
    <property type="term" value="F:nucleic acid binding"/>
    <property type="evidence" value="ECO:0007669"/>
    <property type="project" value="InterPro"/>
</dbReference>
<proteinExistence type="predicted"/>
<dbReference type="SUPFAM" id="SSF52540">
    <property type="entry name" value="P-loop containing nucleoside triphosphate hydrolases"/>
    <property type="match status" value="1"/>
</dbReference>
<gene>
    <name evidence="2" type="ORF">PAXRUDRAFT_76125</name>
</gene>
<feature type="non-terminal residue" evidence="2">
    <location>
        <position position="1"/>
    </location>
</feature>
<accession>A0A0D0C6Z8</accession>
<keyword evidence="3" id="KW-1185">Reference proteome</keyword>
<dbReference type="InParanoid" id="A0A0D0C6Z8"/>
<reference evidence="2 3" key="1">
    <citation type="submission" date="2014-04" db="EMBL/GenBank/DDBJ databases">
        <authorList>
            <consortium name="DOE Joint Genome Institute"/>
            <person name="Kuo A."/>
            <person name="Kohler A."/>
            <person name="Jargeat P."/>
            <person name="Nagy L.G."/>
            <person name="Floudas D."/>
            <person name="Copeland A."/>
            <person name="Barry K.W."/>
            <person name="Cichocki N."/>
            <person name="Veneault-Fourrey C."/>
            <person name="LaButti K."/>
            <person name="Lindquist E.A."/>
            <person name="Lipzen A."/>
            <person name="Lundell T."/>
            <person name="Morin E."/>
            <person name="Murat C."/>
            <person name="Sun H."/>
            <person name="Tunlid A."/>
            <person name="Henrissat B."/>
            <person name="Grigoriev I.V."/>
            <person name="Hibbett D.S."/>
            <person name="Martin F."/>
            <person name="Nordberg H.P."/>
            <person name="Cantor M.N."/>
            <person name="Hua S.X."/>
        </authorList>
    </citation>
    <scope>NUCLEOTIDE SEQUENCE [LARGE SCALE GENOMIC DNA]</scope>
    <source>
        <strain evidence="2 3">Ve08.2h10</strain>
    </source>
</reference>
<sequence>RNVITVAPTGAGKTLTFCIPLLFNGDGISIIITALNGLGDQNITEWKQLGIPAVNVMGESTT</sequence>
<dbReference type="Proteomes" id="UP000054538">
    <property type="component" value="Unassembled WGS sequence"/>
</dbReference>
<dbReference type="HOGENOM" id="CLU_001103_20_1_1"/>